<evidence type="ECO:0000313" key="2">
    <source>
        <dbReference type="EMBL" id="OWF43127.1"/>
    </source>
</evidence>
<evidence type="ECO:0000256" key="1">
    <source>
        <dbReference type="SAM" id="SignalP"/>
    </source>
</evidence>
<dbReference type="InterPro" id="IPR051077">
    <property type="entry name" value="Ca-dependent_lectin"/>
</dbReference>
<dbReference type="GO" id="GO:0005615">
    <property type="term" value="C:extracellular space"/>
    <property type="evidence" value="ECO:0007669"/>
    <property type="project" value="TreeGrafter"/>
</dbReference>
<reference evidence="2 3" key="1">
    <citation type="journal article" date="2017" name="Nat. Ecol. Evol.">
        <title>Scallop genome provides insights into evolution of bilaterian karyotype and development.</title>
        <authorList>
            <person name="Wang S."/>
            <person name="Zhang J."/>
            <person name="Jiao W."/>
            <person name="Li J."/>
            <person name="Xun X."/>
            <person name="Sun Y."/>
            <person name="Guo X."/>
            <person name="Huan P."/>
            <person name="Dong B."/>
            <person name="Zhang L."/>
            <person name="Hu X."/>
            <person name="Sun X."/>
            <person name="Wang J."/>
            <person name="Zhao C."/>
            <person name="Wang Y."/>
            <person name="Wang D."/>
            <person name="Huang X."/>
            <person name="Wang R."/>
            <person name="Lv J."/>
            <person name="Li Y."/>
            <person name="Zhang Z."/>
            <person name="Liu B."/>
            <person name="Lu W."/>
            <person name="Hui Y."/>
            <person name="Liang J."/>
            <person name="Zhou Z."/>
            <person name="Hou R."/>
            <person name="Li X."/>
            <person name="Liu Y."/>
            <person name="Li H."/>
            <person name="Ning X."/>
            <person name="Lin Y."/>
            <person name="Zhao L."/>
            <person name="Xing Q."/>
            <person name="Dou J."/>
            <person name="Li Y."/>
            <person name="Mao J."/>
            <person name="Guo H."/>
            <person name="Dou H."/>
            <person name="Li T."/>
            <person name="Mu C."/>
            <person name="Jiang W."/>
            <person name="Fu Q."/>
            <person name="Fu X."/>
            <person name="Miao Y."/>
            <person name="Liu J."/>
            <person name="Yu Q."/>
            <person name="Li R."/>
            <person name="Liao H."/>
            <person name="Li X."/>
            <person name="Kong Y."/>
            <person name="Jiang Z."/>
            <person name="Chourrout D."/>
            <person name="Li R."/>
            <person name="Bao Z."/>
        </authorList>
    </citation>
    <scope>NUCLEOTIDE SEQUENCE [LARGE SCALE GENOMIC DNA]</scope>
    <source>
        <strain evidence="2 3">PY_sf001</strain>
    </source>
</reference>
<organism evidence="2 3">
    <name type="scientific">Mizuhopecten yessoensis</name>
    <name type="common">Japanese scallop</name>
    <name type="synonym">Patinopecten yessoensis</name>
    <dbReference type="NCBI Taxonomy" id="6573"/>
    <lineage>
        <taxon>Eukaryota</taxon>
        <taxon>Metazoa</taxon>
        <taxon>Spiralia</taxon>
        <taxon>Lophotrochozoa</taxon>
        <taxon>Mollusca</taxon>
        <taxon>Bivalvia</taxon>
        <taxon>Autobranchia</taxon>
        <taxon>Pteriomorphia</taxon>
        <taxon>Pectinida</taxon>
        <taxon>Pectinoidea</taxon>
        <taxon>Pectinidae</taxon>
        <taxon>Mizuhopecten</taxon>
    </lineage>
</organism>
<keyword evidence="2" id="KW-0176">Collagen</keyword>
<dbReference type="PANTHER" id="PTHR24024:SF18">
    <property type="entry name" value="SHORT-CHAIN COLLAGEN C4-LIKE"/>
    <property type="match status" value="1"/>
</dbReference>
<dbReference type="EMBL" id="NEDP02005162">
    <property type="protein sequence ID" value="OWF43127.1"/>
    <property type="molecule type" value="Genomic_DNA"/>
</dbReference>
<comment type="caution">
    <text evidence="2">The sequence shown here is derived from an EMBL/GenBank/DDBJ whole genome shotgun (WGS) entry which is preliminary data.</text>
</comment>
<accession>A0A210Q312</accession>
<dbReference type="OrthoDB" id="6272653at2759"/>
<dbReference type="AlphaFoldDB" id="A0A210Q312"/>
<sequence>MAIVQTVLYLFFIPSLLLRHQTCADKRILLSDPNYVLHIESSFAELRAKVYALQNELDTRQDTLDNLEPTLPLTASGATYVRWGRTTCPGNGTTLVYQGVAAGALYTDTGGAVEYVCMPYNPKFEFTDYTDNEAHLYGALYESKVFSATNSGDRAPCAVCHATIRASQLMLPGVSACPSGWTMEYHGILSSGYRGHKAGSQYICLDAAAESLAPFSRNAVGKLLYRVRGKCSSLPCPPYSDGRLLSCIVCTK</sequence>
<dbReference type="GO" id="GO:0005581">
    <property type="term" value="C:collagen trimer"/>
    <property type="evidence" value="ECO:0007669"/>
    <property type="project" value="UniProtKB-KW"/>
</dbReference>
<gene>
    <name evidence="2" type="ORF">KP79_PYT01921</name>
</gene>
<name>A0A210Q312_MIZYE</name>
<dbReference type="PANTHER" id="PTHR24024">
    <property type="entry name" value="PULMONARY SURFACTANT-ASSOCIATED PROTEIN A"/>
    <property type="match status" value="1"/>
</dbReference>
<protein>
    <submittedName>
        <fullName evidence="2">Short-chain collagen C4</fullName>
    </submittedName>
</protein>
<keyword evidence="1" id="KW-0732">Signal</keyword>
<proteinExistence type="predicted"/>
<dbReference type="Proteomes" id="UP000242188">
    <property type="component" value="Unassembled WGS sequence"/>
</dbReference>
<keyword evidence="3" id="KW-1185">Reference proteome</keyword>
<feature type="signal peptide" evidence="1">
    <location>
        <begin position="1"/>
        <end position="24"/>
    </location>
</feature>
<feature type="chain" id="PRO_5012419723" evidence="1">
    <location>
        <begin position="25"/>
        <end position="252"/>
    </location>
</feature>
<evidence type="ECO:0000313" key="3">
    <source>
        <dbReference type="Proteomes" id="UP000242188"/>
    </source>
</evidence>